<reference evidence="2" key="1">
    <citation type="journal article" date="2023" name="Int. J. Syst. Evol. Microbiol.">
        <title>Mesoterricola silvestris gen. nov., sp. nov., Mesoterricola sediminis sp. nov., Geothrix oryzae sp. nov., Geothrix edaphica sp. nov., Geothrix rubra sp. nov., and Geothrix limicola sp. nov., six novel members of Acidobacteriota isolated from soils.</title>
        <authorList>
            <person name="Itoh H."/>
            <person name="Sugisawa Y."/>
            <person name="Mise K."/>
            <person name="Xu Z."/>
            <person name="Kuniyasu M."/>
            <person name="Ushijima N."/>
            <person name="Kawano K."/>
            <person name="Kobayashi E."/>
            <person name="Shiratori Y."/>
            <person name="Masuda Y."/>
            <person name="Senoo K."/>
        </authorList>
    </citation>
    <scope>NUCLEOTIDE SEQUENCE [LARGE SCALE GENOMIC DNA]</scope>
    <source>
        <strain evidence="2">W79</strain>
    </source>
</reference>
<dbReference type="EMBL" id="AP027080">
    <property type="protein sequence ID" value="BDU71472.1"/>
    <property type="molecule type" value="Genomic_DNA"/>
</dbReference>
<proteinExistence type="predicted"/>
<sequence>MSPLLVLRVHTDLRLGFGHLARALVLQEHWRGLGGTACIAVSGDARARQVGQGLHPFDGQPLPCRTVDLGEDLHAPLPDALRAEAAVALVDLWDATQEDVAGARPLKVALMEDEGDAHEAADLLFQPYLEGVSWPASPLKVVDGRKVRPLETSRGACRILRGSHYIVVDPQALAVRPRREPLQPLAVHKLLVTFGGTDGPGLAARALEVLRSLAASGRWTGACTLLAPQGLEAPPFPGCRILRSLPALTRHLQEFDALWCAGGLTLAEALCMGVPAATWGQNDRQQIMLSDLARVGGCLDLGLGTDADPEATRDALEQWLGPEGQETRQEQVRDGMALVDGMGASRVAQELWSLATLQKSP</sequence>
<keyword evidence="2" id="KW-1185">Reference proteome</keyword>
<dbReference type="Proteomes" id="UP001238179">
    <property type="component" value="Chromosome"/>
</dbReference>
<accession>A0AA48GHR9</accession>
<protein>
    <recommendedName>
        <fullName evidence="3">Glycosyltransferase</fullName>
    </recommendedName>
</protein>
<name>A0AA48GHR9_9BACT</name>
<dbReference type="AlphaFoldDB" id="A0AA48GHR9"/>
<gene>
    <name evidence="1" type="ORF">METEAL_06460</name>
</gene>
<evidence type="ECO:0000313" key="1">
    <source>
        <dbReference type="EMBL" id="BDU71472.1"/>
    </source>
</evidence>
<dbReference type="Gene3D" id="3.40.50.2000">
    <property type="entry name" value="Glycogen Phosphorylase B"/>
    <property type="match status" value="1"/>
</dbReference>
<dbReference type="KEGG" id="msil:METEAL_06460"/>
<organism evidence="1 2">
    <name type="scientific">Mesoterricola silvestris</name>
    <dbReference type="NCBI Taxonomy" id="2927979"/>
    <lineage>
        <taxon>Bacteria</taxon>
        <taxon>Pseudomonadati</taxon>
        <taxon>Acidobacteriota</taxon>
        <taxon>Holophagae</taxon>
        <taxon>Holophagales</taxon>
        <taxon>Holophagaceae</taxon>
        <taxon>Mesoterricola</taxon>
    </lineage>
</organism>
<evidence type="ECO:0000313" key="2">
    <source>
        <dbReference type="Proteomes" id="UP001238179"/>
    </source>
</evidence>
<evidence type="ECO:0008006" key="3">
    <source>
        <dbReference type="Google" id="ProtNLM"/>
    </source>
</evidence>
<dbReference type="RefSeq" id="WP_316414363.1">
    <property type="nucleotide sequence ID" value="NZ_AP027080.1"/>
</dbReference>